<evidence type="ECO:0000313" key="3">
    <source>
        <dbReference type="Proteomes" id="UP001434883"/>
    </source>
</evidence>
<feature type="region of interest" description="Disordered" evidence="1">
    <location>
        <begin position="62"/>
        <end position="102"/>
    </location>
</feature>
<dbReference type="Proteomes" id="UP001434883">
    <property type="component" value="Unassembled WGS sequence"/>
</dbReference>
<name>A0ABV0RDS9_9TELE</name>
<gene>
    <name evidence="2" type="primary">LARP1_2</name>
    <name evidence="2" type="ORF">XENOCAPTIV_027729</name>
</gene>
<proteinExistence type="predicted"/>
<keyword evidence="2" id="KW-0687">Ribonucleoprotein</keyword>
<protein>
    <submittedName>
        <fullName evidence="2">La ribonucleoprotein domain member 1</fullName>
    </submittedName>
</protein>
<organism evidence="2 3">
    <name type="scientific">Xenoophorus captivus</name>
    <dbReference type="NCBI Taxonomy" id="1517983"/>
    <lineage>
        <taxon>Eukaryota</taxon>
        <taxon>Metazoa</taxon>
        <taxon>Chordata</taxon>
        <taxon>Craniata</taxon>
        <taxon>Vertebrata</taxon>
        <taxon>Euteleostomi</taxon>
        <taxon>Actinopterygii</taxon>
        <taxon>Neopterygii</taxon>
        <taxon>Teleostei</taxon>
        <taxon>Neoteleostei</taxon>
        <taxon>Acanthomorphata</taxon>
        <taxon>Ovalentaria</taxon>
        <taxon>Atherinomorphae</taxon>
        <taxon>Cyprinodontiformes</taxon>
        <taxon>Goodeidae</taxon>
        <taxon>Xenoophorus</taxon>
    </lineage>
</organism>
<feature type="compositionally biased region" description="Low complexity" evidence="1">
    <location>
        <begin position="62"/>
        <end position="72"/>
    </location>
</feature>
<evidence type="ECO:0000313" key="2">
    <source>
        <dbReference type="EMBL" id="MEQ2206320.1"/>
    </source>
</evidence>
<accession>A0ABV0RDS9</accession>
<sequence>MKIRRKEDPEKWPLPGLMVPNHAHTDFSQLINCPEFVPRQMTEGLRGRVSDTDHWPNDLCISASAAGSSRSSTPVQQHTKTEADTSNLKTMPKGLSASLPDLDSESWIEVKKRPRPSPARPKVGNVLSSRNVCSLHLVPFSSVLNTR</sequence>
<dbReference type="EMBL" id="JAHRIN010042741">
    <property type="protein sequence ID" value="MEQ2206320.1"/>
    <property type="molecule type" value="Genomic_DNA"/>
</dbReference>
<dbReference type="GO" id="GO:1990904">
    <property type="term" value="C:ribonucleoprotein complex"/>
    <property type="evidence" value="ECO:0007669"/>
    <property type="project" value="UniProtKB-KW"/>
</dbReference>
<reference evidence="2 3" key="1">
    <citation type="submission" date="2021-06" db="EMBL/GenBank/DDBJ databases">
        <authorList>
            <person name="Palmer J.M."/>
        </authorList>
    </citation>
    <scope>NUCLEOTIDE SEQUENCE [LARGE SCALE GENOMIC DNA]</scope>
    <source>
        <strain evidence="2 3">XC_2019</strain>
        <tissue evidence="2">Muscle</tissue>
    </source>
</reference>
<feature type="compositionally biased region" description="Polar residues" evidence="1">
    <location>
        <begin position="73"/>
        <end position="89"/>
    </location>
</feature>
<comment type="caution">
    <text evidence="2">The sequence shown here is derived from an EMBL/GenBank/DDBJ whole genome shotgun (WGS) entry which is preliminary data.</text>
</comment>
<keyword evidence="3" id="KW-1185">Reference proteome</keyword>
<evidence type="ECO:0000256" key="1">
    <source>
        <dbReference type="SAM" id="MobiDB-lite"/>
    </source>
</evidence>